<dbReference type="EMBL" id="POTY01000266">
    <property type="protein sequence ID" value="PZG09556.1"/>
    <property type="molecule type" value="Genomic_DNA"/>
</dbReference>
<reference evidence="1 2" key="1">
    <citation type="submission" date="2018-01" db="EMBL/GenBank/DDBJ databases">
        <title>Draft genome sequence of Jishengella sp. NA12.</title>
        <authorList>
            <person name="Sahin N."/>
            <person name="Ay H."/>
            <person name="Saygin H."/>
        </authorList>
    </citation>
    <scope>NUCLEOTIDE SEQUENCE [LARGE SCALE GENOMIC DNA]</scope>
    <source>
        <strain evidence="1 2">NA12</strain>
    </source>
</reference>
<evidence type="ECO:0000313" key="1">
    <source>
        <dbReference type="EMBL" id="PZG09556.1"/>
    </source>
</evidence>
<proteinExistence type="predicted"/>
<protein>
    <submittedName>
        <fullName evidence="1">Uncharacterized protein</fullName>
    </submittedName>
</protein>
<dbReference type="AlphaFoldDB" id="A0A2W2DC31"/>
<comment type="caution">
    <text evidence="1">The sequence shown here is derived from an EMBL/GenBank/DDBJ whole genome shotgun (WGS) entry which is preliminary data.</text>
</comment>
<keyword evidence="2" id="KW-1185">Reference proteome</keyword>
<gene>
    <name evidence="1" type="ORF">C1I95_28900</name>
</gene>
<organism evidence="1 2">
    <name type="scientific">Micromonospora craterilacus</name>
    <dbReference type="NCBI Taxonomy" id="1655439"/>
    <lineage>
        <taxon>Bacteria</taxon>
        <taxon>Bacillati</taxon>
        <taxon>Actinomycetota</taxon>
        <taxon>Actinomycetes</taxon>
        <taxon>Micromonosporales</taxon>
        <taxon>Micromonosporaceae</taxon>
        <taxon>Micromonospora</taxon>
    </lineage>
</organism>
<evidence type="ECO:0000313" key="2">
    <source>
        <dbReference type="Proteomes" id="UP000248924"/>
    </source>
</evidence>
<name>A0A2W2DC31_9ACTN</name>
<sequence length="61" mass="7227">MIVSPCDGETTGLAVLDIEYLTRRDGFRRAPVRRDRHYRRDRLRAALVGQHTHHWSELRLT</sequence>
<accession>A0A2W2DC31</accession>
<dbReference type="Proteomes" id="UP000248924">
    <property type="component" value="Unassembled WGS sequence"/>
</dbReference>